<proteinExistence type="inferred from homology"/>
<dbReference type="Gene3D" id="3.90.1640.30">
    <property type="match status" value="1"/>
</dbReference>
<dbReference type="InterPro" id="IPR051673">
    <property type="entry name" value="SSDNA_exonuclease_RecJ"/>
</dbReference>
<dbReference type="EMBL" id="FNYW01000001">
    <property type="protein sequence ID" value="SEI48744.1"/>
    <property type="molecule type" value="Genomic_DNA"/>
</dbReference>
<dbReference type="InterPro" id="IPR003156">
    <property type="entry name" value="DHHA1_dom"/>
</dbReference>
<dbReference type="SUPFAM" id="SSF64182">
    <property type="entry name" value="DHH phosphoesterases"/>
    <property type="match status" value="1"/>
</dbReference>
<evidence type="ECO:0000256" key="1">
    <source>
        <dbReference type="ARBA" id="ARBA00005915"/>
    </source>
</evidence>
<evidence type="ECO:0000256" key="5">
    <source>
        <dbReference type="ARBA" id="ARBA00022839"/>
    </source>
</evidence>
<keyword evidence="4" id="KW-0378">Hydrolase</keyword>
<dbReference type="InterPro" id="IPR038763">
    <property type="entry name" value="DHH_sf"/>
</dbReference>
<evidence type="ECO:0000313" key="10">
    <source>
        <dbReference type="EMBL" id="SEI48744.1"/>
    </source>
</evidence>
<organism evidence="10 11">
    <name type="scientific">Alkalibacterium gilvum</name>
    <dbReference type="NCBI Taxonomy" id="1130080"/>
    <lineage>
        <taxon>Bacteria</taxon>
        <taxon>Bacillati</taxon>
        <taxon>Bacillota</taxon>
        <taxon>Bacilli</taxon>
        <taxon>Lactobacillales</taxon>
        <taxon>Carnobacteriaceae</taxon>
        <taxon>Alkalibacterium</taxon>
    </lineage>
</organism>
<dbReference type="OrthoDB" id="9809852at2"/>
<keyword evidence="5 10" id="KW-0269">Exonuclease</keyword>
<dbReference type="Pfam" id="PF01368">
    <property type="entry name" value="DHH"/>
    <property type="match status" value="1"/>
</dbReference>
<keyword evidence="3" id="KW-0540">Nuclease</keyword>
<feature type="domain" description="DHHA1" evidence="7">
    <location>
        <begin position="342"/>
        <end position="436"/>
    </location>
</feature>
<evidence type="ECO:0000259" key="7">
    <source>
        <dbReference type="Pfam" id="PF02272"/>
    </source>
</evidence>
<sequence>MRTTIWNHNNQIDETLSKQLATELDKSEVFARLCLSKGLKTKKDVEEFITPDMNMIGDPFSFFDMEKVVERIKKAIINSEKITIYGDYDADGVTSTAILYEAIELLGGIVDYFIPNRFKEGYGPNTEAFNRLIDNGTQLIVTVDNGISGHEAIEHAKSKGIDVIVTDHHECPAKLPDAYGIIHPRHPEKMYTTPDLSGAGVSLKVAHALLGENTAEFIELAAIGTIADLVSLTGENRAIAYYGLNSLKNTQRLGLIALMQSSNIKPDSIDEETVAFQLAPPINAVGRLDDASMVVDLLTTFDEEKAFKLSENILEKNKERKAIVEEITEEAMRMAEDKQEQSLMVLSKDNWHEGVLGIVASKLTEKYYKPVLVLTKNETGDIIKGSGRSIDGFNLYDCVNSQREKLLSFGGHEMACGLSLDPINLEVFTEEVNKEAQRIFQTLEREKTFTIDLSIEMEKIDTQMVEEIDLLRPFGVDNKKPLIEIKSIHPENTKKIGSEQTHLKTTLHRNEKQLDMIAFNRSEWFSFLKSSPEIDLIGYVSINEWNGFKKVQLQAIDYKSKSSEIIDQRKNTIDKKMFKTSNTHFVFFQKKIAEKFSPLIDENSSYQIVDKREKLSDIPDDYIVTVVDVPEDLSEFFNVYKKYQSHPMYLYFHSPFDYYLNGMPKKQDFQKLYKWLIKKQEVVLSEDSKEMVRIMKKDKQTIKFMLMVFLENKFVTMEGGKLSLVSTPEKKELENTLTYKKRLKQIETEEILVYSSFKELLAYLKENVERYK</sequence>
<dbReference type="GO" id="GO:0008409">
    <property type="term" value="F:5'-3' exonuclease activity"/>
    <property type="evidence" value="ECO:0007669"/>
    <property type="project" value="InterPro"/>
</dbReference>
<evidence type="ECO:0000313" key="11">
    <source>
        <dbReference type="Proteomes" id="UP000198564"/>
    </source>
</evidence>
<dbReference type="Pfam" id="PF10141">
    <property type="entry name" value="ssDNA-exonuc_C"/>
    <property type="match status" value="1"/>
</dbReference>
<dbReference type="InterPro" id="IPR018779">
    <property type="entry name" value="RecJ_C"/>
</dbReference>
<dbReference type="Pfam" id="PF02272">
    <property type="entry name" value="DHHA1"/>
    <property type="match status" value="1"/>
</dbReference>
<dbReference type="GO" id="GO:0006310">
    <property type="term" value="P:DNA recombination"/>
    <property type="evidence" value="ECO:0007669"/>
    <property type="project" value="InterPro"/>
</dbReference>
<evidence type="ECO:0000259" key="8">
    <source>
        <dbReference type="Pfam" id="PF10141"/>
    </source>
</evidence>
<dbReference type="Gene3D" id="3.10.310.30">
    <property type="match status" value="1"/>
</dbReference>
<accession>A0A1H6R6A9</accession>
<evidence type="ECO:0000259" key="9">
    <source>
        <dbReference type="Pfam" id="PF17768"/>
    </source>
</evidence>
<evidence type="ECO:0000256" key="4">
    <source>
        <dbReference type="ARBA" id="ARBA00022801"/>
    </source>
</evidence>
<dbReference type="InterPro" id="IPR041122">
    <property type="entry name" value="RecJ_OB"/>
</dbReference>
<dbReference type="STRING" id="1130080.SAMN04488113_10195"/>
<protein>
    <recommendedName>
        <fullName evidence="2">Single-stranded-DNA-specific exonuclease RecJ</fullName>
    </recommendedName>
</protein>
<dbReference type="InterPro" id="IPR004610">
    <property type="entry name" value="RecJ"/>
</dbReference>
<dbReference type="Proteomes" id="UP000198564">
    <property type="component" value="Unassembled WGS sequence"/>
</dbReference>
<dbReference type="PANTHER" id="PTHR30255:SF2">
    <property type="entry name" value="SINGLE-STRANDED-DNA-SPECIFIC EXONUCLEASE RECJ"/>
    <property type="match status" value="1"/>
</dbReference>
<dbReference type="AlphaFoldDB" id="A0A1H6R6A9"/>
<evidence type="ECO:0000256" key="2">
    <source>
        <dbReference type="ARBA" id="ARBA00019841"/>
    </source>
</evidence>
<reference evidence="11" key="1">
    <citation type="submission" date="2016-10" db="EMBL/GenBank/DDBJ databases">
        <authorList>
            <person name="Varghese N."/>
            <person name="Submissions S."/>
        </authorList>
    </citation>
    <scope>NUCLEOTIDE SEQUENCE [LARGE SCALE GENOMIC DNA]</scope>
    <source>
        <strain evidence="11">DSM 25751</strain>
    </source>
</reference>
<feature type="domain" description="RecJ OB" evidence="9">
    <location>
        <begin position="451"/>
        <end position="557"/>
    </location>
</feature>
<dbReference type="GO" id="GO:0006281">
    <property type="term" value="P:DNA repair"/>
    <property type="evidence" value="ECO:0007669"/>
    <property type="project" value="InterPro"/>
</dbReference>
<dbReference type="NCBIfam" id="TIGR00644">
    <property type="entry name" value="recJ"/>
    <property type="match status" value="1"/>
</dbReference>
<feature type="domain" description="DDH" evidence="6">
    <location>
        <begin position="81"/>
        <end position="225"/>
    </location>
</feature>
<dbReference type="InterPro" id="IPR001667">
    <property type="entry name" value="DDH_dom"/>
</dbReference>
<dbReference type="Pfam" id="PF17768">
    <property type="entry name" value="RecJ_OB"/>
    <property type="match status" value="1"/>
</dbReference>
<evidence type="ECO:0000259" key="6">
    <source>
        <dbReference type="Pfam" id="PF01368"/>
    </source>
</evidence>
<keyword evidence="11" id="KW-1185">Reference proteome</keyword>
<feature type="domain" description="Single-stranded-DNA-specific exonuclease RecJ C-terminal" evidence="8">
    <location>
        <begin position="565"/>
        <end position="763"/>
    </location>
</feature>
<comment type="similarity">
    <text evidence="1">Belongs to the RecJ family.</text>
</comment>
<gene>
    <name evidence="10" type="ORF">SAMN04488113_10195</name>
</gene>
<name>A0A1H6R6A9_9LACT</name>
<dbReference type="GO" id="GO:0003676">
    <property type="term" value="F:nucleic acid binding"/>
    <property type="evidence" value="ECO:0007669"/>
    <property type="project" value="InterPro"/>
</dbReference>
<evidence type="ECO:0000256" key="3">
    <source>
        <dbReference type="ARBA" id="ARBA00022722"/>
    </source>
</evidence>
<dbReference type="RefSeq" id="WP_091631799.1">
    <property type="nucleotide sequence ID" value="NZ_FNYW01000001.1"/>
</dbReference>
<dbReference type="PANTHER" id="PTHR30255">
    <property type="entry name" value="SINGLE-STRANDED-DNA-SPECIFIC EXONUCLEASE RECJ"/>
    <property type="match status" value="1"/>
</dbReference>